<dbReference type="STRING" id="272943.RSP_6018"/>
<name>Q3J5L5_CERS4</name>
<reference evidence="3" key="1">
    <citation type="submission" date="2005-09" db="EMBL/GenBank/DDBJ databases">
        <title>Complete sequence of chromosome 1 of Rhodobacter sphaeroides 2.4.1.</title>
        <authorList>
            <person name="Copeland A."/>
            <person name="Lucas S."/>
            <person name="Lapidus A."/>
            <person name="Barry K."/>
            <person name="Detter J.C."/>
            <person name="Glavina T."/>
            <person name="Hammon N."/>
            <person name="Israni S."/>
            <person name="Pitluck S."/>
            <person name="Richardson P."/>
            <person name="Mackenzie C."/>
            <person name="Choudhary M."/>
            <person name="Larimer F."/>
            <person name="Hauser L.J."/>
            <person name="Land M."/>
            <person name="Donohue T.J."/>
            <person name="Kaplan S."/>
        </authorList>
    </citation>
    <scope>NUCLEOTIDE SEQUENCE [LARGE SCALE GENOMIC DNA]</scope>
    <source>
        <strain evidence="3">ATCC 17023 / DSM 158 / JCM 6121 / CCUG 31486 / LMG 2827 / NBRC 12203 / NCIMB 8253 / ATH 2.4.1.</strain>
    </source>
</reference>
<dbReference type="InterPro" id="IPR050908">
    <property type="entry name" value="SmbC-like"/>
</dbReference>
<dbReference type="PATRIC" id="fig|272943.9.peg.651"/>
<accession>Q3J5L5</accession>
<gene>
    <name evidence="2" type="ORF">RSP_6018</name>
</gene>
<sequence length="156" mass="17318">MAMFPVHIRETSPRRLAALRHTGSFEEIGATFGQICQILEERSLLSQAGCMIGVYWDNPLLAPPGALHSHAGIDLPEAMEIAPPLEELRLSGGRHAVLQYTGPYSGLARAYRYFFSQWLPEAREIQAEGPLIEIYRNAAMETPSDQLVTEICVPLL</sequence>
<dbReference type="InterPro" id="IPR029442">
    <property type="entry name" value="GyrI-like"/>
</dbReference>
<dbReference type="eggNOG" id="COG3449">
    <property type="taxonomic scope" value="Bacteria"/>
</dbReference>
<feature type="domain" description="AraC effector-binding" evidence="1">
    <location>
        <begin position="4"/>
        <end position="156"/>
    </location>
</feature>
<keyword evidence="3" id="KW-1185">Reference proteome</keyword>
<proteinExistence type="predicted"/>
<dbReference type="Proteomes" id="UP000002703">
    <property type="component" value="Chromosome 1"/>
</dbReference>
<dbReference type="PhylomeDB" id="Q3J5L5"/>
<dbReference type="Pfam" id="PF06445">
    <property type="entry name" value="GyrI-like"/>
    <property type="match status" value="1"/>
</dbReference>
<dbReference type="EnsemblBacteria" id="ABA77919">
    <property type="protein sequence ID" value="ABA77919"/>
    <property type="gene ID" value="RSP_6018"/>
</dbReference>
<dbReference type="PANTHER" id="PTHR40055">
    <property type="entry name" value="TRANSCRIPTIONAL REGULATOR YGIV-RELATED"/>
    <property type="match status" value="1"/>
</dbReference>
<evidence type="ECO:0000313" key="3">
    <source>
        <dbReference type="Proteomes" id="UP000002703"/>
    </source>
</evidence>
<dbReference type="InterPro" id="IPR011256">
    <property type="entry name" value="Reg_factor_effector_dom_sf"/>
</dbReference>
<evidence type="ECO:0000259" key="1">
    <source>
        <dbReference type="SMART" id="SM00871"/>
    </source>
</evidence>
<protein>
    <submittedName>
        <fullName evidence="2">DNA gyrase inhibitor</fullName>
    </submittedName>
</protein>
<organism evidence="2 3">
    <name type="scientific">Cereibacter sphaeroides (strain ATCC 17023 / DSM 158 / JCM 6121 / CCUG 31486 / LMG 2827 / NBRC 12203 / NCIMB 8253 / ATH 2.4.1.)</name>
    <name type="common">Rhodobacter sphaeroides</name>
    <dbReference type="NCBI Taxonomy" id="272943"/>
    <lineage>
        <taxon>Bacteria</taxon>
        <taxon>Pseudomonadati</taxon>
        <taxon>Pseudomonadota</taxon>
        <taxon>Alphaproteobacteria</taxon>
        <taxon>Rhodobacterales</taxon>
        <taxon>Paracoccaceae</taxon>
        <taxon>Cereibacter</taxon>
    </lineage>
</organism>
<dbReference type="OrthoDB" id="9816011at2"/>
<dbReference type="SMART" id="SM00871">
    <property type="entry name" value="AraC_E_bind"/>
    <property type="match status" value="1"/>
</dbReference>
<evidence type="ECO:0000313" key="2">
    <source>
        <dbReference type="EMBL" id="ABA77919.1"/>
    </source>
</evidence>
<dbReference type="PANTHER" id="PTHR40055:SF1">
    <property type="entry name" value="TRANSCRIPTIONAL REGULATOR YGIV-RELATED"/>
    <property type="match status" value="1"/>
</dbReference>
<dbReference type="AlphaFoldDB" id="Q3J5L5"/>
<dbReference type="SUPFAM" id="SSF55136">
    <property type="entry name" value="Probable bacterial effector-binding domain"/>
    <property type="match status" value="1"/>
</dbReference>
<dbReference type="EMBL" id="CP000143">
    <property type="protein sequence ID" value="ABA77919.1"/>
    <property type="molecule type" value="Genomic_DNA"/>
</dbReference>
<dbReference type="Gene3D" id="3.20.80.10">
    <property type="entry name" value="Regulatory factor, effector binding domain"/>
    <property type="match status" value="1"/>
</dbReference>
<dbReference type="InterPro" id="IPR010499">
    <property type="entry name" value="AraC_E-bd"/>
</dbReference>
<dbReference type="KEGG" id="rsp:RSP_6018"/>